<protein>
    <recommendedName>
        <fullName evidence="4">Phosphatase activator</fullName>
    </recommendedName>
</protein>
<evidence type="ECO:0008006" key="4">
    <source>
        <dbReference type="Google" id="ProtNLM"/>
    </source>
</evidence>
<dbReference type="Proteomes" id="UP000807716">
    <property type="component" value="Unassembled WGS sequence"/>
</dbReference>
<dbReference type="InterPro" id="IPR011333">
    <property type="entry name" value="SKP1/BTB/POZ_sf"/>
</dbReference>
<dbReference type="GO" id="GO:0005634">
    <property type="term" value="C:nucleus"/>
    <property type="evidence" value="ECO:0007669"/>
    <property type="project" value="TreeGrafter"/>
</dbReference>
<dbReference type="PANTHER" id="PTHR13384:SF16">
    <property type="entry name" value="GROWTH REGULATION PROTEIN"/>
    <property type="match status" value="1"/>
</dbReference>
<accession>A0A9P6QAN9</accession>
<keyword evidence="3" id="KW-1185">Reference proteome</keyword>
<dbReference type="SUPFAM" id="SSF54695">
    <property type="entry name" value="POZ domain"/>
    <property type="match status" value="1"/>
</dbReference>
<evidence type="ECO:0000313" key="2">
    <source>
        <dbReference type="EMBL" id="KAG0263000.1"/>
    </source>
</evidence>
<dbReference type="PANTHER" id="PTHR13384">
    <property type="entry name" value="G PATCH DOMAIN-CONTAINING PROTEIN 1"/>
    <property type="match status" value="1"/>
</dbReference>
<feature type="compositionally biased region" description="Polar residues" evidence="1">
    <location>
        <begin position="1"/>
        <end position="23"/>
    </location>
</feature>
<evidence type="ECO:0000313" key="3">
    <source>
        <dbReference type="Proteomes" id="UP000807716"/>
    </source>
</evidence>
<sequence length="311" mass="34967">MSNSPITQVSESPITQVSQHSSAPPSPGQGGFPSKLYLDLRGTRFEIDREVLVSLPESILIVMFPNGLILGRGHSDSYDDDDNNSDESISLDDQVIYVDFDPACMDYVLDFYHEAQLAGEAQRQANPTSHAMAAQNPLLNKQAIIVLREELDYFAITPPESGFPAKDDMAATGPVPYDYSTLKVKTECGVHLLEQRKIFTALQRNINKENNVAEQHLIDMLCVSGFSRDDEWGYRDIEPKKTSIVSIALVMLKTTGSGNQMATAQKLLLFWRKPARKCWWDGVEIKLEHEGNKIPIRLWARRTWTLELVLV</sequence>
<dbReference type="GO" id="GO:0003723">
    <property type="term" value="F:RNA binding"/>
    <property type="evidence" value="ECO:0007669"/>
    <property type="project" value="TreeGrafter"/>
</dbReference>
<feature type="region of interest" description="Disordered" evidence="1">
    <location>
        <begin position="1"/>
        <end position="31"/>
    </location>
</feature>
<dbReference type="OrthoDB" id="9451547at2759"/>
<dbReference type="AlphaFoldDB" id="A0A9P6QAN9"/>
<name>A0A9P6QAN9_9FUNG</name>
<comment type="caution">
    <text evidence="2">The sequence shown here is derived from an EMBL/GenBank/DDBJ whole genome shotgun (WGS) entry which is preliminary data.</text>
</comment>
<dbReference type="Gene3D" id="3.30.710.10">
    <property type="entry name" value="Potassium Channel Kv1.1, Chain A"/>
    <property type="match status" value="1"/>
</dbReference>
<reference evidence="2" key="1">
    <citation type="journal article" date="2020" name="Fungal Divers.">
        <title>Resolving the Mortierellaceae phylogeny through synthesis of multi-gene phylogenetics and phylogenomics.</title>
        <authorList>
            <person name="Vandepol N."/>
            <person name="Liber J."/>
            <person name="Desiro A."/>
            <person name="Na H."/>
            <person name="Kennedy M."/>
            <person name="Barry K."/>
            <person name="Grigoriev I.V."/>
            <person name="Miller A.N."/>
            <person name="O'Donnell K."/>
            <person name="Stajich J.E."/>
            <person name="Bonito G."/>
        </authorList>
    </citation>
    <scope>NUCLEOTIDE SEQUENCE</scope>
    <source>
        <strain evidence="2">BC1065</strain>
    </source>
</reference>
<organism evidence="2 3">
    <name type="scientific">Actinomortierella ambigua</name>
    <dbReference type="NCBI Taxonomy" id="1343610"/>
    <lineage>
        <taxon>Eukaryota</taxon>
        <taxon>Fungi</taxon>
        <taxon>Fungi incertae sedis</taxon>
        <taxon>Mucoromycota</taxon>
        <taxon>Mortierellomycotina</taxon>
        <taxon>Mortierellomycetes</taxon>
        <taxon>Mortierellales</taxon>
        <taxon>Mortierellaceae</taxon>
        <taxon>Actinomortierella</taxon>
    </lineage>
</organism>
<dbReference type="EMBL" id="JAAAJB010000171">
    <property type="protein sequence ID" value="KAG0263000.1"/>
    <property type="molecule type" value="Genomic_DNA"/>
</dbReference>
<gene>
    <name evidence="2" type="ORF">DFQ27_001995</name>
</gene>
<proteinExistence type="predicted"/>
<evidence type="ECO:0000256" key="1">
    <source>
        <dbReference type="SAM" id="MobiDB-lite"/>
    </source>
</evidence>